<comment type="caution">
    <text evidence="12">The sequence shown here is derived from an EMBL/GenBank/DDBJ whole genome shotgun (WGS) entry which is preliminary data.</text>
</comment>
<dbReference type="InterPro" id="IPR010525">
    <property type="entry name" value="ARF_dom"/>
</dbReference>
<proteinExistence type="inferred from homology"/>
<feature type="domain" description="TF-B3" evidence="10">
    <location>
        <begin position="162"/>
        <end position="264"/>
    </location>
</feature>
<keyword evidence="5 8" id="KW-0804">Transcription</keyword>
<dbReference type="InterPro" id="IPR044835">
    <property type="entry name" value="ARF_plant"/>
</dbReference>
<comment type="subunit">
    <text evidence="8">Homodimers and heterodimers.</text>
</comment>
<evidence type="ECO:0000259" key="11">
    <source>
        <dbReference type="PROSITE" id="PS51745"/>
    </source>
</evidence>
<dbReference type="InterPro" id="IPR015300">
    <property type="entry name" value="DNA-bd_pseudobarrel_sf"/>
</dbReference>
<keyword evidence="6 8" id="KW-0539">Nucleus</keyword>
<organism evidence="12 13">
    <name type="scientific">Hibiscus sabdariffa</name>
    <name type="common">roselle</name>
    <dbReference type="NCBI Taxonomy" id="183260"/>
    <lineage>
        <taxon>Eukaryota</taxon>
        <taxon>Viridiplantae</taxon>
        <taxon>Streptophyta</taxon>
        <taxon>Embryophyta</taxon>
        <taxon>Tracheophyta</taxon>
        <taxon>Spermatophyta</taxon>
        <taxon>Magnoliopsida</taxon>
        <taxon>eudicotyledons</taxon>
        <taxon>Gunneridae</taxon>
        <taxon>Pentapetalae</taxon>
        <taxon>rosids</taxon>
        <taxon>malvids</taxon>
        <taxon>Malvales</taxon>
        <taxon>Malvaceae</taxon>
        <taxon>Malvoideae</taxon>
        <taxon>Hibiscus</taxon>
    </lineage>
</organism>
<feature type="region of interest" description="Disordered" evidence="9">
    <location>
        <begin position="657"/>
        <end position="703"/>
    </location>
</feature>
<comment type="function">
    <text evidence="8">Auxin response factors (ARFs) are transcriptional factors that bind specifically to the DNA sequence 5'-TGTCTC-3' found in the auxin-responsive promoter elements (AuxREs).</text>
</comment>
<evidence type="ECO:0000256" key="7">
    <source>
        <dbReference type="ARBA" id="ARBA00023294"/>
    </source>
</evidence>
<feature type="compositionally biased region" description="Polar residues" evidence="9">
    <location>
        <begin position="663"/>
        <end position="676"/>
    </location>
</feature>
<keyword evidence="7 8" id="KW-0927">Auxin signaling pathway</keyword>
<evidence type="ECO:0000256" key="4">
    <source>
        <dbReference type="ARBA" id="ARBA00023125"/>
    </source>
</evidence>
<feature type="compositionally biased region" description="Polar residues" evidence="9">
    <location>
        <begin position="21"/>
        <end position="43"/>
    </location>
</feature>
<dbReference type="InterPro" id="IPR033389">
    <property type="entry name" value="AUX/IAA_dom"/>
</dbReference>
<keyword evidence="3 8" id="KW-0805">Transcription regulation</keyword>
<accession>A0ABR2PR47</accession>
<feature type="region of interest" description="Disordered" evidence="9">
    <location>
        <begin position="396"/>
        <end position="432"/>
    </location>
</feature>
<dbReference type="SUPFAM" id="SSF54277">
    <property type="entry name" value="CAD &amp; PB1 domains"/>
    <property type="match status" value="1"/>
</dbReference>
<dbReference type="EMBL" id="JBBPBN010000053">
    <property type="protein sequence ID" value="KAK8990767.1"/>
    <property type="molecule type" value="Genomic_DNA"/>
</dbReference>
<keyword evidence="4 8" id="KW-0238">DNA-binding</keyword>
<protein>
    <recommendedName>
        <fullName evidence="8">Auxin response factor</fullName>
    </recommendedName>
</protein>
<feature type="region of interest" description="Disordered" evidence="9">
    <location>
        <begin position="1"/>
        <end position="49"/>
    </location>
</feature>
<comment type="similarity">
    <text evidence="2 8">Belongs to the ARF family.</text>
</comment>
<keyword evidence="13" id="KW-1185">Reference proteome</keyword>
<name>A0ABR2PR47_9ROSI</name>
<dbReference type="PROSITE" id="PS50863">
    <property type="entry name" value="B3"/>
    <property type="match status" value="1"/>
</dbReference>
<dbReference type="Pfam" id="PF02362">
    <property type="entry name" value="B3"/>
    <property type="match status" value="1"/>
</dbReference>
<dbReference type="PANTHER" id="PTHR31384:SF79">
    <property type="entry name" value="AUXIN RESPONSE FACTOR 2"/>
    <property type="match status" value="1"/>
</dbReference>
<dbReference type="SUPFAM" id="SSF101936">
    <property type="entry name" value="DNA-binding pseudobarrel domain"/>
    <property type="match status" value="1"/>
</dbReference>
<gene>
    <name evidence="12" type="ORF">V6N11_028728</name>
</gene>
<dbReference type="InterPro" id="IPR003340">
    <property type="entry name" value="B3_DNA-bd"/>
</dbReference>
<dbReference type="Gene3D" id="3.10.20.90">
    <property type="entry name" value="Phosphatidylinositol 3-kinase Catalytic Subunit, Chain A, domain 1"/>
    <property type="match status" value="1"/>
</dbReference>
<sequence length="940" mass="105142">MANSEVLMKGNCVNGRGGGESFSSGYTEPNEARNTMEGQNGHSTRPAPVRDPETALYTELWHACAGPLVTVPREGDRVFYFPQGHIEQVEASTNQVADQQMPVYNLPSKVLCRVINVQLKAEPDTDEVFAQVTLLPEPNQDESTVEKDSPGPQPPRFHVHSFCKTLTASDTSTHGGFSVLRRHADDCLPPLDMSRQPPTQELVAKDLHGNEWRFRHIFRGQPRRHLLQSGWSVFVSSKRLVAGDAFIFLRGENGELRVGVRRAMRQQANVPSSVISSHSMHLGVLATAWHAYTTRTIFTVYYKPRTSPAEFIVPFDQYMESMKNNYSIGMRFKMRFEGEEAPEQRFTGTIVGIEDADPKRWQESKWRCLKVRWDETSTIPRPERVSPWKIEPALAPPALNPLPMSRPKRPRSNAVPLSPDSSVLTREGSSKVTVDPSQAIGFSRVLQGQEFSTLRGNFAESKESDAAEKPVMWRPSVDDEKNDVVYSSRRFGSENWMSSGRHEPVYTDLLSGFRSNNDSSLGYPSLVDQTLLGGNPMRKQLLDQQGKLGSWSLMSSGLSLKLVDTNTNPPMQYSNVTYQARGNDRFGGFGEHPILQGHRFEHPHGNWLMPPPTSSNYENHVQSRDKASSGQDHDNGKSREGSCKLFGIPLISNSVASEPPVSHINTSSKADESPSTFDEPEKAFQLSQPHTREVQSKSPSASARSCTKVLMQGTALGRSVDLTKFNNYDELIAELDQLFELGGELMAPKKDWLVVYTDDEGDMMLVGDDPWQEFCTMVRKIGIYTREEVQKMKPGSLNSKVEDNPVSGEGLDAKEVKCPSASRTGKLIRLGYTMLLNKNMHHFLSNGGRHPECCSGIQHSGWLEVEVVLELKVSGSKVFRNQNLIYGWHKWPSLHLQPPPLYKDVLSPLFHKPGNVLFQTGHGLAWLLYYQCFRGAMAAG</sequence>
<evidence type="ECO:0000256" key="8">
    <source>
        <dbReference type="RuleBase" id="RU004561"/>
    </source>
</evidence>
<feature type="region of interest" description="Disordered" evidence="9">
    <location>
        <begin position="600"/>
        <end position="642"/>
    </location>
</feature>
<evidence type="ECO:0000256" key="2">
    <source>
        <dbReference type="ARBA" id="ARBA00007853"/>
    </source>
</evidence>
<dbReference type="CDD" id="cd10017">
    <property type="entry name" value="B3_DNA"/>
    <property type="match status" value="1"/>
</dbReference>
<reference evidence="12 13" key="1">
    <citation type="journal article" date="2024" name="G3 (Bethesda)">
        <title>Genome assembly of Hibiscus sabdariffa L. provides insights into metabolisms of medicinal natural products.</title>
        <authorList>
            <person name="Kim T."/>
        </authorList>
    </citation>
    <scope>NUCLEOTIDE SEQUENCE [LARGE SCALE GENOMIC DNA]</scope>
    <source>
        <strain evidence="12">TK-2024</strain>
        <tissue evidence="12">Old leaves</tissue>
    </source>
</reference>
<evidence type="ECO:0000313" key="12">
    <source>
        <dbReference type="EMBL" id="KAK8990767.1"/>
    </source>
</evidence>
<dbReference type="SMART" id="SM01019">
    <property type="entry name" value="B3"/>
    <property type="match status" value="1"/>
</dbReference>
<dbReference type="Gene3D" id="2.30.30.1040">
    <property type="match status" value="1"/>
</dbReference>
<dbReference type="InterPro" id="IPR053793">
    <property type="entry name" value="PB1-like"/>
</dbReference>
<comment type="subcellular location">
    <subcellularLocation>
        <location evidence="1 8">Nucleus</location>
    </subcellularLocation>
</comment>
<dbReference type="Pfam" id="PF06507">
    <property type="entry name" value="ARF_AD"/>
    <property type="match status" value="1"/>
</dbReference>
<evidence type="ECO:0000259" key="10">
    <source>
        <dbReference type="PROSITE" id="PS50863"/>
    </source>
</evidence>
<dbReference type="PANTHER" id="PTHR31384">
    <property type="entry name" value="AUXIN RESPONSE FACTOR 4-RELATED"/>
    <property type="match status" value="1"/>
</dbReference>
<evidence type="ECO:0000256" key="9">
    <source>
        <dbReference type="SAM" id="MobiDB-lite"/>
    </source>
</evidence>
<evidence type="ECO:0000313" key="13">
    <source>
        <dbReference type="Proteomes" id="UP001396334"/>
    </source>
</evidence>
<feature type="domain" description="PB1" evidence="11">
    <location>
        <begin position="704"/>
        <end position="788"/>
    </location>
</feature>
<evidence type="ECO:0000256" key="5">
    <source>
        <dbReference type="ARBA" id="ARBA00023163"/>
    </source>
</evidence>
<evidence type="ECO:0000256" key="3">
    <source>
        <dbReference type="ARBA" id="ARBA00023015"/>
    </source>
</evidence>
<evidence type="ECO:0000256" key="1">
    <source>
        <dbReference type="ARBA" id="ARBA00004123"/>
    </source>
</evidence>
<dbReference type="PROSITE" id="PS51745">
    <property type="entry name" value="PB1"/>
    <property type="match status" value="1"/>
</dbReference>
<dbReference type="Gene3D" id="2.40.330.10">
    <property type="entry name" value="DNA-binding pseudobarrel domain"/>
    <property type="match status" value="1"/>
</dbReference>
<evidence type="ECO:0000256" key="6">
    <source>
        <dbReference type="ARBA" id="ARBA00023242"/>
    </source>
</evidence>
<dbReference type="Proteomes" id="UP001396334">
    <property type="component" value="Unassembled WGS sequence"/>
</dbReference>
<dbReference type="Pfam" id="PF02309">
    <property type="entry name" value="AUX_IAA"/>
    <property type="match status" value="2"/>
</dbReference>
<feature type="compositionally biased region" description="Basic and acidic residues" evidence="9">
    <location>
        <begin position="621"/>
        <end position="642"/>
    </location>
</feature>